<evidence type="ECO:0000313" key="2">
    <source>
        <dbReference type="EMBL" id="KAF4736633.1"/>
    </source>
</evidence>
<gene>
    <name evidence="2" type="ORF">FOZ63_010268</name>
</gene>
<evidence type="ECO:0000256" key="1">
    <source>
        <dbReference type="SAM" id="Phobius"/>
    </source>
</evidence>
<dbReference type="AlphaFoldDB" id="A0A7J6SUY1"/>
<dbReference type="Proteomes" id="UP000553632">
    <property type="component" value="Unassembled WGS sequence"/>
</dbReference>
<dbReference type="EMBL" id="JABANO010015588">
    <property type="protein sequence ID" value="KAF4736633.1"/>
    <property type="molecule type" value="Genomic_DNA"/>
</dbReference>
<sequence>MIVLAAVRVRSCLVTVRRLVNIVIFTIIYMASLFIDPLPSVRTLKRHLCVKIEDNATEQLIYSDTDEALDRCVTGVMEEIRQLALGKAEAEELHDEASYSGGTSTIGCVAGPEVVAK</sequence>
<protein>
    <submittedName>
        <fullName evidence="2">Uncharacterized protein</fullName>
    </submittedName>
</protein>
<accession>A0A7J6SUY1</accession>
<proteinExistence type="predicted"/>
<reference evidence="2 3" key="1">
    <citation type="submission" date="2020-04" db="EMBL/GenBank/DDBJ databases">
        <title>Perkinsus olseni comparative genomics.</title>
        <authorList>
            <person name="Bogema D.R."/>
        </authorList>
    </citation>
    <scope>NUCLEOTIDE SEQUENCE [LARGE SCALE GENOMIC DNA]</scope>
    <source>
        <strain evidence="2 3">ATCC PRA-207</strain>
    </source>
</reference>
<feature type="transmembrane region" description="Helical" evidence="1">
    <location>
        <begin position="19"/>
        <end position="38"/>
    </location>
</feature>
<name>A0A7J6SUY1_PEROL</name>
<feature type="non-terminal residue" evidence="2">
    <location>
        <position position="1"/>
    </location>
</feature>
<keyword evidence="3" id="KW-1185">Reference proteome</keyword>
<comment type="caution">
    <text evidence="2">The sequence shown here is derived from an EMBL/GenBank/DDBJ whole genome shotgun (WGS) entry which is preliminary data.</text>
</comment>
<keyword evidence="1" id="KW-0472">Membrane</keyword>
<keyword evidence="1" id="KW-0812">Transmembrane</keyword>
<evidence type="ECO:0000313" key="3">
    <source>
        <dbReference type="Proteomes" id="UP000553632"/>
    </source>
</evidence>
<organism evidence="2 3">
    <name type="scientific">Perkinsus olseni</name>
    <name type="common">Perkinsus atlanticus</name>
    <dbReference type="NCBI Taxonomy" id="32597"/>
    <lineage>
        <taxon>Eukaryota</taxon>
        <taxon>Sar</taxon>
        <taxon>Alveolata</taxon>
        <taxon>Perkinsozoa</taxon>
        <taxon>Perkinsea</taxon>
        <taxon>Perkinsida</taxon>
        <taxon>Perkinsidae</taxon>
        <taxon>Perkinsus</taxon>
    </lineage>
</organism>
<keyword evidence="1" id="KW-1133">Transmembrane helix</keyword>